<evidence type="ECO:0000313" key="3">
    <source>
        <dbReference type="Proteomes" id="UP000008177"/>
    </source>
</evidence>
<reference evidence="3" key="1">
    <citation type="journal article" date="2011" name="PLoS Genet.">
        <title>Genomic analysis of the necrotrophic fungal pathogens Sclerotinia sclerotiorum and Botrytis cinerea.</title>
        <authorList>
            <person name="Amselem J."/>
            <person name="Cuomo C.A."/>
            <person name="van Kan J.A."/>
            <person name="Viaud M."/>
            <person name="Benito E.P."/>
            <person name="Couloux A."/>
            <person name="Coutinho P.M."/>
            <person name="de Vries R.P."/>
            <person name="Dyer P.S."/>
            <person name="Fillinger S."/>
            <person name="Fournier E."/>
            <person name="Gout L."/>
            <person name="Hahn M."/>
            <person name="Kohn L."/>
            <person name="Lapalu N."/>
            <person name="Plummer K.M."/>
            <person name="Pradier J.M."/>
            <person name="Quevillon E."/>
            <person name="Sharon A."/>
            <person name="Simon A."/>
            <person name="ten Have A."/>
            <person name="Tudzynski B."/>
            <person name="Tudzynski P."/>
            <person name="Wincker P."/>
            <person name="Andrew M."/>
            <person name="Anthouard V."/>
            <person name="Beever R.E."/>
            <person name="Beffa R."/>
            <person name="Benoit I."/>
            <person name="Bouzid O."/>
            <person name="Brault B."/>
            <person name="Chen Z."/>
            <person name="Choquer M."/>
            <person name="Collemare J."/>
            <person name="Cotton P."/>
            <person name="Danchin E.G."/>
            <person name="Da Silva C."/>
            <person name="Gautier A."/>
            <person name="Giraud C."/>
            <person name="Giraud T."/>
            <person name="Gonzalez C."/>
            <person name="Grossetete S."/>
            <person name="Guldener U."/>
            <person name="Henrissat B."/>
            <person name="Howlett B.J."/>
            <person name="Kodira C."/>
            <person name="Kretschmer M."/>
            <person name="Lappartient A."/>
            <person name="Leroch M."/>
            <person name="Levis C."/>
            <person name="Mauceli E."/>
            <person name="Neuveglise C."/>
            <person name="Oeser B."/>
            <person name="Pearson M."/>
            <person name="Poulain J."/>
            <person name="Poussereau N."/>
            <person name="Quesneville H."/>
            <person name="Rascle C."/>
            <person name="Schumacher J."/>
            <person name="Segurens B."/>
            <person name="Sexton A."/>
            <person name="Silva E."/>
            <person name="Sirven C."/>
            <person name="Soanes D.M."/>
            <person name="Talbot N.J."/>
            <person name="Templeton M."/>
            <person name="Yandava C."/>
            <person name="Yarden O."/>
            <person name="Zeng Q."/>
            <person name="Rollins J.A."/>
            <person name="Lebrun M.H."/>
            <person name="Dickman M."/>
        </authorList>
    </citation>
    <scope>NUCLEOTIDE SEQUENCE [LARGE SCALE GENOMIC DNA]</scope>
    <source>
        <strain evidence="3">T4</strain>
    </source>
</reference>
<protein>
    <submittedName>
        <fullName evidence="2">Uncharacterized protein</fullName>
    </submittedName>
</protein>
<proteinExistence type="predicted"/>
<feature type="region of interest" description="Disordered" evidence="1">
    <location>
        <begin position="23"/>
        <end position="52"/>
    </location>
</feature>
<dbReference type="EMBL" id="FQ790322">
    <property type="protein sequence ID" value="CCD50056.1"/>
    <property type="molecule type" value="Genomic_DNA"/>
</dbReference>
<dbReference type="Proteomes" id="UP000008177">
    <property type="component" value="Unplaced contigs"/>
</dbReference>
<organism evidence="2 3">
    <name type="scientific">Botryotinia fuckeliana (strain T4)</name>
    <name type="common">Noble rot fungus</name>
    <name type="synonym">Botrytis cinerea</name>
    <dbReference type="NCBI Taxonomy" id="999810"/>
    <lineage>
        <taxon>Eukaryota</taxon>
        <taxon>Fungi</taxon>
        <taxon>Dikarya</taxon>
        <taxon>Ascomycota</taxon>
        <taxon>Pezizomycotina</taxon>
        <taxon>Leotiomycetes</taxon>
        <taxon>Helotiales</taxon>
        <taxon>Sclerotiniaceae</taxon>
        <taxon>Botrytis</taxon>
    </lineage>
</organism>
<sequence>MATTTNDRAKKVNGRRCERIEKKGFDELMEEEKGTESETEENLPVAPEANPRSLSPCLSLVVTRAKPNGVSISPAHSDNQEFKLGIQGLELFNGSELYQGPGVFAANHDSAVT</sequence>
<name>G2YE58_BOTF4</name>
<feature type="compositionally biased region" description="Basic and acidic residues" evidence="1">
    <location>
        <begin position="23"/>
        <end position="36"/>
    </location>
</feature>
<accession>G2YE58</accession>
<dbReference type="InParanoid" id="G2YE58"/>
<gene>
    <name evidence="2" type="ORF">BofuT4_P093280.1</name>
</gene>
<evidence type="ECO:0000256" key="1">
    <source>
        <dbReference type="SAM" id="MobiDB-lite"/>
    </source>
</evidence>
<dbReference type="AlphaFoldDB" id="G2YE58"/>
<dbReference type="HOGENOM" id="CLU_2133129_0_0_1"/>
<evidence type="ECO:0000313" key="2">
    <source>
        <dbReference type="EMBL" id="CCD50056.1"/>
    </source>
</evidence>